<gene>
    <name evidence="3" type="ORF">B0T10DRAFT_574216</name>
</gene>
<protein>
    <submittedName>
        <fullName evidence="3">Uncharacterized protein</fullName>
    </submittedName>
</protein>
<keyword evidence="2" id="KW-0472">Membrane</keyword>
<evidence type="ECO:0000256" key="1">
    <source>
        <dbReference type="SAM" id="MobiDB-lite"/>
    </source>
</evidence>
<evidence type="ECO:0000256" key="2">
    <source>
        <dbReference type="SAM" id="Phobius"/>
    </source>
</evidence>
<sequence>MDRNTSSLLSGRSTGEQWDAIIQSEMPLVLESSNWALIIAFLALLYQLVAVRLFRPYTMALFWLHSEEHRAWASDQFRVAMANTKTPISAMTAAPAYRVLVRSAGAEWRREKVLALLWLIGALVLTVIPFLIPVFQDRFIPTVQGVPGTSQDCRPVLNFTADWGISKFNRLLALDMLRTADQSGYNYNSTTAASVGLRGPKDRISLSMSCPHWAPVCDRTNPMRLDIDYWVKRSDLRIGSKTSSKDPEFGVLNTCYLPERHVRLLETTKDGREIYGMLYGWVNGSGFDNVTHIYTPLERFGYGYSLFSSYNSRGESEMWLPNKTLDHDGDRTILFYHLSTISNVGQSDDPLFRTNSTPTKGGYFLPMKAVIPIICNTTYSFCPEAGHCFPMNGSVGVLDYLDQHSPSSGAMTRAFLELIYLNTISTPFQSMAGNSESLLASQTLLDESMQIASQELSAHSELIRLALADRARLITAAERAASDWRKYDPIVADAGVLTKELGRQCQWTLLRDASGRVTTSARAIIIMSTVGGVLLLLTFSGPVLRALFWGQLSMFTLRWRMRTAAYLHRATVERGEDDRFWPGGVDDEWPVGKGVVDKVGLVHTSGGYHAVYRPDAELGRSPRGQIERTGVFKPTCTSTRPGRIKRLIQRFGLVGRRDKDAAFLIGYSVNGEQSEREVLSPQTPGLPPKRERLGR</sequence>
<dbReference type="Proteomes" id="UP000777438">
    <property type="component" value="Unassembled WGS sequence"/>
</dbReference>
<evidence type="ECO:0000313" key="4">
    <source>
        <dbReference type="Proteomes" id="UP000777438"/>
    </source>
</evidence>
<proteinExistence type="predicted"/>
<feature type="region of interest" description="Disordered" evidence="1">
    <location>
        <begin position="673"/>
        <end position="695"/>
    </location>
</feature>
<name>A0A9P8W3M9_9HYPO</name>
<feature type="transmembrane region" description="Helical" evidence="2">
    <location>
        <begin position="113"/>
        <end position="135"/>
    </location>
</feature>
<dbReference type="AlphaFoldDB" id="A0A9P8W3M9"/>
<organism evidence="3 4">
    <name type="scientific">Thelonectria olida</name>
    <dbReference type="NCBI Taxonomy" id="1576542"/>
    <lineage>
        <taxon>Eukaryota</taxon>
        <taxon>Fungi</taxon>
        <taxon>Dikarya</taxon>
        <taxon>Ascomycota</taxon>
        <taxon>Pezizomycotina</taxon>
        <taxon>Sordariomycetes</taxon>
        <taxon>Hypocreomycetidae</taxon>
        <taxon>Hypocreales</taxon>
        <taxon>Nectriaceae</taxon>
        <taxon>Thelonectria</taxon>
    </lineage>
</organism>
<keyword evidence="2" id="KW-0812">Transmembrane</keyword>
<comment type="caution">
    <text evidence="3">The sequence shown here is derived from an EMBL/GenBank/DDBJ whole genome shotgun (WGS) entry which is preliminary data.</text>
</comment>
<dbReference type="OrthoDB" id="5015216at2759"/>
<keyword evidence="4" id="KW-1185">Reference proteome</keyword>
<feature type="transmembrane region" description="Helical" evidence="2">
    <location>
        <begin position="35"/>
        <end position="54"/>
    </location>
</feature>
<reference evidence="3 4" key="1">
    <citation type="journal article" date="2021" name="Nat. Commun.">
        <title>Genetic determinants of endophytism in the Arabidopsis root mycobiome.</title>
        <authorList>
            <person name="Mesny F."/>
            <person name="Miyauchi S."/>
            <person name="Thiergart T."/>
            <person name="Pickel B."/>
            <person name="Atanasova L."/>
            <person name="Karlsson M."/>
            <person name="Huettel B."/>
            <person name="Barry K.W."/>
            <person name="Haridas S."/>
            <person name="Chen C."/>
            <person name="Bauer D."/>
            <person name="Andreopoulos W."/>
            <person name="Pangilinan J."/>
            <person name="LaButti K."/>
            <person name="Riley R."/>
            <person name="Lipzen A."/>
            <person name="Clum A."/>
            <person name="Drula E."/>
            <person name="Henrissat B."/>
            <person name="Kohler A."/>
            <person name="Grigoriev I.V."/>
            <person name="Martin F.M."/>
            <person name="Hacquard S."/>
        </authorList>
    </citation>
    <scope>NUCLEOTIDE SEQUENCE [LARGE SCALE GENOMIC DNA]</scope>
    <source>
        <strain evidence="3 4">MPI-CAGE-CH-0241</strain>
    </source>
</reference>
<dbReference type="EMBL" id="JAGPYM010000013">
    <property type="protein sequence ID" value="KAH6888183.1"/>
    <property type="molecule type" value="Genomic_DNA"/>
</dbReference>
<keyword evidence="2" id="KW-1133">Transmembrane helix</keyword>
<evidence type="ECO:0000313" key="3">
    <source>
        <dbReference type="EMBL" id="KAH6888183.1"/>
    </source>
</evidence>
<accession>A0A9P8W3M9</accession>